<comment type="caution">
    <text evidence="7">The sequence shown here is derived from an EMBL/GenBank/DDBJ whole genome shotgun (WGS) entry which is preliminary data.</text>
</comment>
<accession>A0AA37NN82</accession>
<evidence type="ECO:0000259" key="5">
    <source>
        <dbReference type="Pfam" id="PF02836"/>
    </source>
</evidence>
<keyword evidence="3" id="KW-0326">Glycosidase</keyword>
<dbReference type="Gene3D" id="2.60.120.260">
    <property type="entry name" value="Galactose-binding domain-like"/>
    <property type="match status" value="1"/>
</dbReference>
<protein>
    <submittedName>
        <fullName evidence="7">Beta-glucuronidase</fullName>
    </submittedName>
</protein>
<dbReference type="EMBL" id="BQNJ01000002">
    <property type="protein sequence ID" value="GKH04147.1"/>
    <property type="molecule type" value="Genomic_DNA"/>
</dbReference>
<keyword evidence="2" id="KW-0378">Hydrolase</keyword>
<dbReference type="InterPro" id="IPR051913">
    <property type="entry name" value="GH2_Domain-Containing"/>
</dbReference>
<dbReference type="AlphaFoldDB" id="A0AA37NN82"/>
<dbReference type="Pfam" id="PF02836">
    <property type="entry name" value="Glyco_hydro_2_C"/>
    <property type="match status" value="1"/>
</dbReference>
<feature type="domain" description="Glycosyl hydrolases family 2 sugar binding" evidence="6">
    <location>
        <begin position="39"/>
        <end position="203"/>
    </location>
</feature>
<evidence type="ECO:0000313" key="8">
    <source>
        <dbReference type="Proteomes" id="UP001055091"/>
    </source>
</evidence>
<dbReference type="GO" id="GO:0004553">
    <property type="term" value="F:hydrolase activity, hydrolyzing O-glycosyl compounds"/>
    <property type="evidence" value="ECO:0007669"/>
    <property type="project" value="InterPro"/>
</dbReference>
<sequence>MEEIKNFVDNIHNEAYKNAYSAPLIGAESLIMQGGRTEESLDGLWNFSPDLYDNCLRAKWYLEEKTNEEGRTVPLDYAFDDWETVPVPGVFNLAKPEYFYYEGPAVYSRRFSYERREHERVFIRFGAVAGEARVFLNGCFLGVHRGGSTPFCVEATKNLREGGDNRLIVVADGTRHQADVPSLNTDWFPYGGIYRSVSLVRLPEVFIQDMKVGLSGRRGREITVEATAEGAAGSSFSDFSAFFEIPEIGVCEIMDFNSDGTGGLKLKVPELELWSPEHPRLYTVLLTLYDGENRAIDQITDRVGFRTIETEGRSILLNGRPLFLRGVCLHEDSKDHGKAVTKAEIREAFCLAKEMNCNFVRLAHYPHTEWAARLADEEGLLLWEEIPVYWWIDFANPDTWKQAKSQLGEMMKRDANRASVIIWSVGNENPDTDERYRFMADLAEYARKSDPSRLISAACLVDTVNLRIADRLEAHLDVIGLNEYYGWYDPDYSKLGTILEQSAPEKPVIISEFGADGAFAAEEGGEEERAGSGVTAGSSAGRVRGSVKEQMEIYENQIAMFRKIPYIQGTTPWILFDFRTPKRLGKYQKGYNIKGLMTEDRSRKKPAFYLMQNYYKEVLEHERGDHQASEGKE</sequence>
<name>A0AA37NN82_9FIRM</name>
<reference evidence="7" key="1">
    <citation type="submission" date="2022-01" db="EMBL/GenBank/DDBJ databases">
        <title>Novel bile acid biosynthetic pathways are enriched in the microbiome of centenarians.</title>
        <authorList>
            <person name="Sato Y."/>
            <person name="Atarashi K."/>
            <person name="Plichta R.D."/>
            <person name="Arai Y."/>
            <person name="Sasajima S."/>
            <person name="Kearney M.S."/>
            <person name="Suda W."/>
            <person name="Takeshita K."/>
            <person name="Sasaki T."/>
            <person name="Okamoto S."/>
            <person name="Skelly N.A."/>
            <person name="Okamura Y."/>
            <person name="Vlamakis H."/>
            <person name="Li Y."/>
            <person name="Tanoue T."/>
            <person name="Takei H."/>
            <person name="Nittono H."/>
            <person name="Narushima S."/>
            <person name="Irie J."/>
            <person name="Itoh H."/>
            <person name="Moriya K."/>
            <person name="Sugiura Y."/>
            <person name="Suematsu M."/>
            <person name="Moritoki N."/>
            <person name="Shibata S."/>
            <person name="Littman R.D."/>
            <person name="Fischbach A.M."/>
            <person name="Uwamino Y."/>
            <person name="Inoue T."/>
            <person name="Honda A."/>
            <person name="Hattori M."/>
            <person name="Murai T."/>
            <person name="Xavier J.R."/>
            <person name="Hirose N."/>
            <person name="Honda K."/>
        </authorList>
    </citation>
    <scope>NUCLEOTIDE SEQUENCE</scope>
    <source>
        <strain evidence="7">CE91-St55</strain>
    </source>
</reference>
<feature type="domain" description="Glycoside hydrolase family 2 immunoglobulin-like beta-sandwich" evidence="4">
    <location>
        <begin position="220"/>
        <end position="306"/>
    </location>
</feature>
<dbReference type="GO" id="GO:0005975">
    <property type="term" value="P:carbohydrate metabolic process"/>
    <property type="evidence" value="ECO:0007669"/>
    <property type="project" value="InterPro"/>
</dbReference>
<dbReference type="InterPro" id="IPR013783">
    <property type="entry name" value="Ig-like_fold"/>
</dbReference>
<dbReference type="SUPFAM" id="SSF49303">
    <property type="entry name" value="beta-Galactosidase/glucuronidase domain"/>
    <property type="match status" value="1"/>
</dbReference>
<dbReference type="Pfam" id="PF02837">
    <property type="entry name" value="Glyco_hydro_2_N"/>
    <property type="match status" value="1"/>
</dbReference>
<dbReference type="InterPro" id="IPR006103">
    <property type="entry name" value="Glyco_hydro_2_cat"/>
</dbReference>
<dbReference type="Gene3D" id="2.60.40.10">
    <property type="entry name" value="Immunoglobulins"/>
    <property type="match status" value="1"/>
</dbReference>
<comment type="similarity">
    <text evidence="1">Belongs to the glycosyl hydrolase 2 family.</text>
</comment>
<dbReference type="Gene3D" id="3.20.20.80">
    <property type="entry name" value="Glycosidases"/>
    <property type="match status" value="1"/>
</dbReference>
<dbReference type="SUPFAM" id="SSF49785">
    <property type="entry name" value="Galactose-binding domain-like"/>
    <property type="match status" value="1"/>
</dbReference>
<dbReference type="RefSeq" id="WP_195521373.1">
    <property type="nucleotide sequence ID" value="NZ_BQNJ01000002.1"/>
</dbReference>
<dbReference type="PANTHER" id="PTHR42732">
    <property type="entry name" value="BETA-GALACTOSIDASE"/>
    <property type="match status" value="1"/>
</dbReference>
<feature type="domain" description="Glycoside hydrolase family 2 catalytic" evidence="5">
    <location>
        <begin position="310"/>
        <end position="617"/>
    </location>
</feature>
<evidence type="ECO:0000256" key="3">
    <source>
        <dbReference type="ARBA" id="ARBA00023295"/>
    </source>
</evidence>
<dbReference type="InterPro" id="IPR006101">
    <property type="entry name" value="Glyco_hydro_2"/>
</dbReference>
<dbReference type="InterPro" id="IPR036156">
    <property type="entry name" value="Beta-gal/glucu_dom_sf"/>
</dbReference>
<dbReference type="InterPro" id="IPR006102">
    <property type="entry name" value="Ig-like_GH2"/>
</dbReference>
<dbReference type="InterPro" id="IPR008979">
    <property type="entry name" value="Galactose-bd-like_sf"/>
</dbReference>
<dbReference type="PANTHER" id="PTHR42732:SF1">
    <property type="entry name" value="BETA-MANNOSIDASE"/>
    <property type="match status" value="1"/>
</dbReference>
<dbReference type="Proteomes" id="UP001055091">
    <property type="component" value="Unassembled WGS sequence"/>
</dbReference>
<evidence type="ECO:0000313" key="7">
    <source>
        <dbReference type="EMBL" id="GKH04147.1"/>
    </source>
</evidence>
<evidence type="ECO:0000259" key="4">
    <source>
        <dbReference type="Pfam" id="PF00703"/>
    </source>
</evidence>
<dbReference type="InterPro" id="IPR017853">
    <property type="entry name" value="GH"/>
</dbReference>
<dbReference type="Pfam" id="PF00703">
    <property type="entry name" value="Glyco_hydro_2"/>
    <property type="match status" value="1"/>
</dbReference>
<gene>
    <name evidence="7" type="ORF">CE91St55_61280</name>
</gene>
<dbReference type="SUPFAM" id="SSF51445">
    <property type="entry name" value="(Trans)glycosidases"/>
    <property type="match status" value="1"/>
</dbReference>
<evidence type="ECO:0000256" key="2">
    <source>
        <dbReference type="ARBA" id="ARBA00022801"/>
    </source>
</evidence>
<dbReference type="InterPro" id="IPR006104">
    <property type="entry name" value="Glyco_hydro_2_N"/>
</dbReference>
<evidence type="ECO:0000259" key="6">
    <source>
        <dbReference type="Pfam" id="PF02837"/>
    </source>
</evidence>
<evidence type="ECO:0000256" key="1">
    <source>
        <dbReference type="ARBA" id="ARBA00007401"/>
    </source>
</evidence>
<dbReference type="PRINTS" id="PR00132">
    <property type="entry name" value="GLHYDRLASE2"/>
</dbReference>
<proteinExistence type="inferred from homology"/>
<organism evidence="7 8">
    <name type="scientific">Hungatella hathewayi</name>
    <dbReference type="NCBI Taxonomy" id="154046"/>
    <lineage>
        <taxon>Bacteria</taxon>
        <taxon>Bacillati</taxon>
        <taxon>Bacillota</taxon>
        <taxon>Clostridia</taxon>
        <taxon>Lachnospirales</taxon>
        <taxon>Lachnospiraceae</taxon>
        <taxon>Hungatella</taxon>
    </lineage>
</organism>